<keyword evidence="1" id="KW-0732">Signal</keyword>
<accession>A0A1K1NMI2</accession>
<gene>
    <name evidence="2" type="ORF">SAMN05660313_01253</name>
</gene>
<name>A0A1K1NMI2_9FLAO</name>
<dbReference type="Proteomes" id="UP000183257">
    <property type="component" value="Unassembled WGS sequence"/>
</dbReference>
<dbReference type="RefSeq" id="WP_072302947.1">
    <property type="nucleotide sequence ID" value="NZ_FPIY01000002.1"/>
</dbReference>
<sequence length="335" mass="37997">MKKLTTLLVLFVVTAGFCQAPNLDLNQFPLSTHLEAENNFPGGQILNSDYYTVSDDLGLLSFIRKDNDIADVDIIARYVYYKKDSLILELINEWDVANHNKKLNNKKDLEFRKNMLSFYLRGENAMVASMGDGKVEGSMPLEITESNAYYKSTVWNLDNILVKLSITMSNNYNKEKGEFPTHKVVVSMRATNIIDRPAHTGKQLIKRERKEIPNIEHPIVSGKDPIYPGCENSVDKGICLRNSVRKRILKELEVEDVVIKNATLKLGFRVEIDGGITPFERDIKSNNKQLQRIALQTIIGLPKMIPAYSKRIDQNVTIGSSFYLVIKEGKIANLE</sequence>
<organism evidence="2 3">
    <name type="scientific">Cellulophaga fucicola</name>
    <dbReference type="NCBI Taxonomy" id="76595"/>
    <lineage>
        <taxon>Bacteria</taxon>
        <taxon>Pseudomonadati</taxon>
        <taxon>Bacteroidota</taxon>
        <taxon>Flavobacteriia</taxon>
        <taxon>Flavobacteriales</taxon>
        <taxon>Flavobacteriaceae</taxon>
        <taxon>Cellulophaga</taxon>
    </lineage>
</organism>
<evidence type="ECO:0008006" key="4">
    <source>
        <dbReference type="Google" id="ProtNLM"/>
    </source>
</evidence>
<reference evidence="3" key="1">
    <citation type="submission" date="2016-11" db="EMBL/GenBank/DDBJ databases">
        <authorList>
            <person name="Varghese N."/>
            <person name="Submissions S."/>
        </authorList>
    </citation>
    <scope>NUCLEOTIDE SEQUENCE [LARGE SCALE GENOMIC DNA]</scope>
    <source>
        <strain evidence="3">DSM 24786</strain>
    </source>
</reference>
<dbReference type="EMBL" id="FPIY01000002">
    <property type="protein sequence ID" value="SFW36511.1"/>
    <property type="molecule type" value="Genomic_DNA"/>
</dbReference>
<proteinExistence type="predicted"/>
<evidence type="ECO:0000256" key="1">
    <source>
        <dbReference type="SAM" id="SignalP"/>
    </source>
</evidence>
<feature type="signal peptide" evidence="1">
    <location>
        <begin position="1"/>
        <end position="20"/>
    </location>
</feature>
<dbReference type="AlphaFoldDB" id="A0A1K1NMI2"/>
<evidence type="ECO:0000313" key="3">
    <source>
        <dbReference type="Proteomes" id="UP000183257"/>
    </source>
</evidence>
<dbReference type="OrthoDB" id="759000at2"/>
<protein>
    <recommendedName>
        <fullName evidence="4">TonB protein C-terminal</fullName>
    </recommendedName>
</protein>
<evidence type="ECO:0000313" key="2">
    <source>
        <dbReference type="EMBL" id="SFW36511.1"/>
    </source>
</evidence>
<keyword evidence="3" id="KW-1185">Reference proteome</keyword>
<dbReference type="STRING" id="76595.SAMN05660313_01253"/>
<feature type="chain" id="PRO_5012882417" description="TonB protein C-terminal" evidence="1">
    <location>
        <begin position="21"/>
        <end position="335"/>
    </location>
</feature>